<keyword evidence="3" id="KW-0597">Phosphoprotein</keyword>
<keyword evidence="6" id="KW-0413">Isomerase</keyword>
<dbReference type="GO" id="GO:0008973">
    <property type="term" value="F:phosphopentomutase activity"/>
    <property type="evidence" value="ECO:0007669"/>
    <property type="project" value="TreeGrafter"/>
</dbReference>
<gene>
    <name evidence="12" type="ORF">HXX08_23995</name>
    <name evidence="13" type="ORF">OZ401_004485</name>
</gene>
<dbReference type="InterPro" id="IPR016066">
    <property type="entry name" value="A-D-PHexomutase_CS"/>
</dbReference>
<dbReference type="EMBL" id="CP128400">
    <property type="protein sequence ID" value="WJW68866.1"/>
    <property type="molecule type" value="Genomic_DNA"/>
</dbReference>
<dbReference type="InterPro" id="IPR005843">
    <property type="entry name" value="A-D-PHexomutase_C"/>
</dbReference>
<dbReference type="SUPFAM" id="SSF55957">
    <property type="entry name" value="Phosphoglucomutase, C-terminal domain"/>
    <property type="match status" value="1"/>
</dbReference>
<keyword evidence="15" id="KW-1185">Reference proteome</keyword>
<dbReference type="CDD" id="cd05800">
    <property type="entry name" value="PGM_like2"/>
    <property type="match status" value="1"/>
</dbReference>
<accession>A0A8T7M9X8</accession>
<evidence type="ECO:0000256" key="6">
    <source>
        <dbReference type="ARBA" id="ARBA00023235"/>
    </source>
</evidence>
<dbReference type="InterPro" id="IPR016055">
    <property type="entry name" value="A-D-PHexomutase_a/b/a-I/II/III"/>
</dbReference>
<dbReference type="PANTHER" id="PTHR45745">
    <property type="entry name" value="PHOSPHOMANNOMUTASE 45A"/>
    <property type="match status" value="1"/>
</dbReference>
<keyword evidence="4 7" id="KW-0479">Metal-binding</keyword>
<evidence type="ECO:0000256" key="5">
    <source>
        <dbReference type="ARBA" id="ARBA00022842"/>
    </source>
</evidence>
<comment type="cofactor">
    <cofactor evidence="1">
        <name>Mg(2+)</name>
        <dbReference type="ChEBI" id="CHEBI:18420"/>
    </cofactor>
</comment>
<evidence type="ECO:0000256" key="3">
    <source>
        <dbReference type="ARBA" id="ARBA00022553"/>
    </source>
</evidence>
<feature type="domain" description="Alpha-D-phosphohexomutase alpha/beta/alpha" evidence="10">
    <location>
        <begin position="160"/>
        <end position="261"/>
    </location>
</feature>
<dbReference type="PRINTS" id="PR00509">
    <property type="entry name" value="PGMPMM"/>
</dbReference>
<evidence type="ECO:0000313" key="15">
    <source>
        <dbReference type="Proteomes" id="UP001431572"/>
    </source>
</evidence>
<dbReference type="Pfam" id="PF02880">
    <property type="entry name" value="PGM_PMM_III"/>
    <property type="match status" value="1"/>
</dbReference>
<dbReference type="GO" id="GO:0000287">
    <property type="term" value="F:magnesium ion binding"/>
    <property type="evidence" value="ECO:0007669"/>
    <property type="project" value="InterPro"/>
</dbReference>
<evidence type="ECO:0000259" key="11">
    <source>
        <dbReference type="Pfam" id="PF02880"/>
    </source>
</evidence>
<dbReference type="InterPro" id="IPR005846">
    <property type="entry name" value="A-D-PHexomutase_a/b/a-III"/>
</dbReference>
<dbReference type="InterPro" id="IPR036900">
    <property type="entry name" value="A-D-PHexomutase_C_sf"/>
</dbReference>
<dbReference type="Proteomes" id="UP000521676">
    <property type="component" value="Unassembled WGS sequence"/>
</dbReference>
<dbReference type="Pfam" id="PF02879">
    <property type="entry name" value="PGM_PMM_II"/>
    <property type="match status" value="1"/>
</dbReference>
<evidence type="ECO:0000313" key="14">
    <source>
        <dbReference type="Proteomes" id="UP000521676"/>
    </source>
</evidence>
<dbReference type="EMBL" id="JACATZ010000003">
    <property type="protein sequence ID" value="NWJ48935.1"/>
    <property type="molecule type" value="Genomic_DNA"/>
</dbReference>
<organism evidence="12 14">
    <name type="scientific">Candidatus Chlorohelix allophototropha</name>
    <dbReference type="NCBI Taxonomy" id="3003348"/>
    <lineage>
        <taxon>Bacteria</taxon>
        <taxon>Bacillati</taxon>
        <taxon>Chloroflexota</taxon>
        <taxon>Chloroflexia</taxon>
        <taxon>Candidatus Chloroheliales</taxon>
        <taxon>Candidatus Chloroheliaceae</taxon>
        <taxon>Candidatus Chlorohelix</taxon>
    </lineage>
</organism>
<feature type="domain" description="Alpha-D-phosphohexomutase alpha/beta/alpha" evidence="11">
    <location>
        <begin position="269"/>
        <end position="375"/>
    </location>
</feature>
<dbReference type="InterPro" id="IPR005841">
    <property type="entry name" value="Alpha-D-phosphohexomutase_SF"/>
</dbReference>
<dbReference type="InterPro" id="IPR005845">
    <property type="entry name" value="A-D-PHexomutase_a/b/a-II"/>
</dbReference>
<dbReference type="InterPro" id="IPR005844">
    <property type="entry name" value="A-D-PHexomutase_a/b/a-I"/>
</dbReference>
<dbReference type="Gene3D" id="3.30.310.50">
    <property type="entry name" value="Alpha-D-phosphohexomutase, C-terminal domain"/>
    <property type="match status" value="1"/>
</dbReference>
<evidence type="ECO:0000256" key="7">
    <source>
        <dbReference type="RuleBase" id="RU004326"/>
    </source>
</evidence>
<sequence>MAQIKFGTDGWRAVIAEDYTFDNVRKVAQATCEYFKKEGYAKDGLVIGYDTRFNSEHFAAATAEVFAANGVKVYLSNNFAPTPVFSYSIIEKKAGGGVVITASHNPATDNGFKVKPHYGGSASPEIVTAIEGYLDTPIQRMKFQDAVKAGLVEYFDATEGYIEQLGRMVDIEGIRKSNLKILVDSMYGAGQGYFPRILSGGTATVTNMHNERNPIFPGMHNPEPIARNLTEHMELMKTGKYDIGISNDGDADRVGLVDEKGEFVDQLRVYALLALYMLEVRGERGMIVRSLSTTSMLDQLGKLYNVPVFETPVGFKHIGPKMMAENALMGGEESGGFGFRGHIPERDGIICGLFLADMLVKTGKTVSGLIDWLFEKVGPHYYNRIDFTFEQEKRGEIMQRIRDNTPKDLAGSKLVNTRFDDGFKYYSEDGSWLLIRFSGTEPIMRAYTETTSPEKVEAILAQGKAITGV</sequence>
<name>A0A8T7M9X8_9CHLR</name>
<keyword evidence="5 7" id="KW-0460">Magnesium</keyword>
<proteinExistence type="inferred from homology"/>
<reference evidence="13" key="2">
    <citation type="journal article" date="2024" name="Nature">
        <title>Anoxygenic phototroph of the Chloroflexota uses a type I reaction centre.</title>
        <authorList>
            <person name="Tsuji J.M."/>
            <person name="Shaw N.A."/>
            <person name="Nagashima S."/>
            <person name="Venkiteswaran J.J."/>
            <person name="Schiff S.L."/>
            <person name="Watanabe T."/>
            <person name="Fukui M."/>
            <person name="Hanada S."/>
            <person name="Tank M."/>
            <person name="Neufeld J.D."/>
        </authorList>
    </citation>
    <scope>NUCLEOTIDE SEQUENCE</scope>
    <source>
        <strain evidence="13">L227-S17</strain>
    </source>
</reference>
<dbReference type="Pfam" id="PF02878">
    <property type="entry name" value="PGM_PMM_I"/>
    <property type="match status" value="1"/>
</dbReference>
<evidence type="ECO:0000256" key="4">
    <source>
        <dbReference type="ARBA" id="ARBA00022723"/>
    </source>
</evidence>
<dbReference type="GO" id="GO:0005975">
    <property type="term" value="P:carbohydrate metabolic process"/>
    <property type="evidence" value="ECO:0007669"/>
    <property type="project" value="InterPro"/>
</dbReference>
<dbReference type="PANTHER" id="PTHR45745:SF1">
    <property type="entry name" value="PHOSPHOGLUCOMUTASE 2B-RELATED"/>
    <property type="match status" value="1"/>
</dbReference>
<evidence type="ECO:0000313" key="12">
    <source>
        <dbReference type="EMBL" id="NWJ48935.1"/>
    </source>
</evidence>
<dbReference type="Gene3D" id="3.40.120.10">
    <property type="entry name" value="Alpha-D-Glucose-1,6-Bisphosphate, subunit A, domain 3"/>
    <property type="match status" value="3"/>
</dbReference>
<evidence type="ECO:0000259" key="9">
    <source>
        <dbReference type="Pfam" id="PF02878"/>
    </source>
</evidence>
<evidence type="ECO:0000259" key="10">
    <source>
        <dbReference type="Pfam" id="PF02879"/>
    </source>
</evidence>
<dbReference type="SUPFAM" id="SSF53738">
    <property type="entry name" value="Phosphoglucomutase, first 3 domains"/>
    <property type="match status" value="2"/>
</dbReference>
<comment type="similarity">
    <text evidence="2 7">Belongs to the phosphohexose mutase family.</text>
</comment>
<evidence type="ECO:0000259" key="8">
    <source>
        <dbReference type="Pfam" id="PF00408"/>
    </source>
</evidence>
<protein>
    <submittedName>
        <fullName evidence="12">Phosphoglucomutase/phosphomannomutase family protein</fullName>
    </submittedName>
</protein>
<evidence type="ECO:0000256" key="1">
    <source>
        <dbReference type="ARBA" id="ARBA00001946"/>
    </source>
</evidence>
<reference evidence="12 14" key="1">
    <citation type="submission" date="2020-06" db="EMBL/GenBank/DDBJ databases">
        <title>Anoxygenic phototrophic Chloroflexota member uses a Type I reaction center.</title>
        <authorList>
            <person name="Tsuji J.M."/>
            <person name="Shaw N.A."/>
            <person name="Nagashima S."/>
            <person name="Venkiteswaran J."/>
            <person name="Schiff S.L."/>
            <person name="Hanada S."/>
            <person name="Tank M."/>
            <person name="Neufeld J.D."/>
        </authorList>
    </citation>
    <scope>NUCLEOTIDE SEQUENCE [LARGE SCALE GENOMIC DNA]</scope>
    <source>
        <strain evidence="12">L227-S17</strain>
    </source>
</reference>
<evidence type="ECO:0000256" key="2">
    <source>
        <dbReference type="ARBA" id="ARBA00010231"/>
    </source>
</evidence>
<dbReference type="Proteomes" id="UP001431572">
    <property type="component" value="Chromosome 2"/>
</dbReference>
<dbReference type="PROSITE" id="PS00710">
    <property type="entry name" value="PGM_PMM"/>
    <property type="match status" value="1"/>
</dbReference>
<dbReference type="RefSeq" id="WP_341470769.1">
    <property type="nucleotide sequence ID" value="NZ_CP128400.1"/>
</dbReference>
<feature type="domain" description="Alpha-D-phosphohexomutase alpha/beta/alpha" evidence="9">
    <location>
        <begin position="4"/>
        <end position="136"/>
    </location>
</feature>
<feature type="domain" description="Alpha-D-phosphohexomutase C-terminal" evidence="8">
    <location>
        <begin position="409"/>
        <end position="461"/>
    </location>
</feature>
<dbReference type="Pfam" id="PF00408">
    <property type="entry name" value="PGM_PMM_IV"/>
    <property type="match status" value="1"/>
</dbReference>
<evidence type="ECO:0000313" key="13">
    <source>
        <dbReference type="EMBL" id="WJW68866.1"/>
    </source>
</evidence>
<dbReference type="GO" id="GO:0006166">
    <property type="term" value="P:purine ribonucleoside salvage"/>
    <property type="evidence" value="ECO:0007669"/>
    <property type="project" value="TreeGrafter"/>
</dbReference>
<dbReference type="AlphaFoldDB" id="A0A8T7M9X8"/>